<dbReference type="PANTHER" id="PTHR11552">
    <property type="entry name" value="GLUCOSE-METHANOL-CHOLINE GMC OXIDOREDUCTASE"/>
    <property type="match status" value="1"/>
</dbReference>
<accession>A0ABU0J5B2</accession>
<dbReference type="EC" id="1.1.99.1" evidence="6"/>
<dbReference type="Pfam" id="PF05199">
    <property type="entry name" value="GMC_oxred_C"/>
    <property type="match status" value="1"/>
</dbReference>
<evidence type="ECO:0000313" key="7">
    <source>
        <dbReference type="Proteomes" id="UP001242480"/>
    </source>
</evidence>
<comment type="caution">
    <text evidence="6">The sequence shown here is derived from an EMBL/GenBank/DDBJ whole genome shotgun (WGS) entry which is preliminary data.</text>
</comment>
<dbReference type="SUPFAM" id="SSF51905">
    <property type="entry name" value="FAD/NAD(P)-binding domain"/>
    <property type="match status" value="1"/>
</dbReference>
<dbReference type="PROSITE" id="PS51257">
    <property type="entry name" value="PROKAR_LIPOPROTEIN"/>
    <property type="match status" value="1"/>
</dbReference>
<proteinExistence type="inferred from homology"/>
<name>A0ABU0J5B2_9HYPH</name>
<reference evidence="6 7" key="1">
    <citation type="submission" date="2023-07" db="EMBL/GenBank/DDBJ databases">
        <title>Genomic Encyclopedia of Type Strains, Phase IV (KMG-IV): sequencing the most valuable type-strain genomes for metagenomic binning, comparative biology and taxonomic classification.</title>
        <authorList>
            <person name="Goeker M."/>
        </authorList>
    </citation>
    <scope>NUCLEOTIDE SEQUENCE [LARGE SCALE GENOMIC DNA]</scope>
    <source>
        <strain evidence="6 7">DSM 19619</strain>
    </source>
</reference>
<dbReference type="PANTHER" id="PTHR11552:SF147">
    <property type="entry name" value="CHOLINE DEHYDROGENASE, MITOCHONDRIAL"/>
    <property type="match status" value="1"/>
</dbReference>
<evidence type="ECO:0000313" key="6">
    <source>
        <dbReference type="EMBL" id="MDQ0468377.1"/>
    </source>
</evidence>
<keyword evidence="3" id="KW-0285">Flavoprotein</keyword>
<dbReference type="EMBL" id="JAUSVX010000002">
    <property type="protein sequence ID" value="MDQ0468377.1"/>
    <property type="molecule type" value="Genomic_DNA"/>
</dbReference>
<dbReference type="PIRSF" id="PIRSF000137">
    <property type="entry name" value="Alcohol_oxidase"/>
    <property type="match status" value="1"/>
</dbReference>
<organism evidence="6 7">
    <name type="scientific">Labrys wisconsinensis</name>
    <dbReference type="NCBI Taxonomy" id="425677"/>
    <lineage>
        <taxon>Bacteria</taxon>
        <taxon>Pseudomonadati</taxon>
        <taxon>Pseudomonadota</taxon>
        <taxon>Alphaproteobacteria</taxon>
        <taxon>Hyphomicrobiales</taxon>
        <taxon>Xanthobacteraceae</taxon>
        <taxon>Labrys</taxon>
    </lineage>
</organism>
<comment type="similarity">
    <text evidence="2">Belongs to the GMC oxidoreductase family.</text>
</comment>
<keyword evidence="4" id="KW-0274">FAD</keyword>
<sequence>MTGTARSFDYIIVGGGSAGCVAASRLVGEFGARVLLLEAGGQYGAFILRAPAGFSRILGGSRYLTQHHTVPQEQLGGRVQVIPQGHVLGGGSSINAQGYMRGRAADYDAWGAIARTDLWSWATILPHFTRMERNQRFNNRFHGASGALEVSYPGFTCEMSHLYVKAVQALGMPFTPDFNQGDPSGVGYVQVTAANGRRCSAVDAFIAPLAGDDRLTIVTGARVDRIIIENDRAVGVDYALDGRSLTARADGEVLLAAGAFVSPKLLMLSGIGPADALRRLGIAVKANLPGVGRNLQDHAGAPLAARTVGSLGYFRQDRGVRMILNGLQYVLFGSGRVATNGVEACSYHVPEDGTGDPVVQIWCVPKTSYIDKDVRGVPDIDGITLHAVLLRPRSTGWVRLRSADPADAPLVNPNYLGHPDDIRHLREGLRTAREILAQAPLREIVREEILPGAAETDDAALDAHIRRTVKTDYHPVGTCRMGSDDDPDAVLTPDLKVRGIAGLRVVDASAMPKLVSANTNAPTMALSDRAVSLMRGLP</sequence>
<evidence type="ECO:0000256" key="3">
    <source>
        <dbReference type="ARBA" id="ARBA00022630"/>
    </source>
</evidence>
<dbReference type="Gene3D" id="3.30.560.10">
    <property type="entry name" value="Glucose Oxidase, domain 3"/>
    <property type="match status" value="1"/>
</dbReference>
<dbReference type="SUPFAM" id="SSF54373">
    <property type="entry name" value="FAD-linked reductases, C-terminal domain"/>
    <property type="match status" value="1"/>
</dbReference>
<dbReference type="InterPro" id="IPR007867">
    <property type="entry name" value="GMC_OxRtase_C"/>
</dbReference>
<evidence type="ECO:0000256" key="1">
    <source>
        <dbReference type="ARBA" id="ARBA00001974"/>
    </source>
</evidence>
<dbReference type="InterPro" id="IPR000172">
    <property type="entry name" value="GMC_OxRdtase_N"/>
</dbReference>
<dbReference type="GO" id="GO:0008812">
    <property type="term" value="F:choline dehydrogenase activity"/>
    <property type="evidence" value="ECO:0007669"/>
    <property type="project" value="UniProtKB-EC"/>
</dbReference>
<keyword evidence="7" id="KW-1185">Reference proteome</keyword>
<feature type="domain" description="Glucose-methanol-choline oxidoreductase N-terminal" evidence="5">
    <location>
        <begin position="258"/>
        <end position="272"/>
    </location>
</feature>
<evidence type="ECO:0000256" key="4">
    <source>
        <dbReference type="ARBA" id="ARBA00022827"/>
    </source>
</evidence>
<dbReference type="Proteomes" id="UP001242480">
    <property type="component" value="Unassembled WGS sequence"/>
</dbReference>
<evidence type="ECO:0000259" key="5">
    <source>
        <dbReference type="PROSITE" id="PS00624"/>
    </source>
</evidence>
<dbReference type="RefSeq" id="WP_307269524.1">
    <property type="nucleotide sequence ID" value="NZ_JAUSVX010000002.1"/>
</dbReference>
<dbReference type="InterPro" id="IPR036188">
    <property type="entry name" value="FAD/NAD-bd_sf"/>
</dbReference>
<dbReference type="InterPro" id="IPR012132">
    <property type="entry name" value="GMC_OxRdtase"/>
</dbReference>
<keyword evidence="6" id="KW-0560">Oxidoreductase</keyword>
<dbReference type="Pfam" id="PF00732">
    <property type="entry name" value="GMC_oxred_N"/>
    <property type="match status" value="1"/>
</dbReference>
<dbReference type="PROSITE" id="PS00624">
    <property type="entry name" value="GMC_OXRED_2"/>
    <property type="match status" value="1"/>
</dbReference>
<gene>
    <name evidence="6" type="ORF">QO011_001377</name>
</gene>
<evidence type="ECO:0000256" key="2">
    <source>
        <dbReference type="ARBA" id="ARBA00010790"/>
    </source>
</evidence>
<protein>
    <submittedName>
        <fullName evidence="6">Choline dehydrogenase</fullName>
        <ecNumber evidence="6">1.1.99.1</ecNumber>
    </submittedName>
</protein>
<dbReference type="Gene3D" id="3.50.50.60">
    <property type="entry name" value="FAD/NAD(P)-binding domain"/>
    <property type="match status" value="1"/>
</dbReference>
<comment type="cofactor">
    <cofactor evidence="1">
        <name>FAD</name>
        <dbReference type="ChEBI" id="CHEBI:57692"/>
    </cofactor>
</comment>